<dbReference type="NCBIfam" id="TIGR01007">
    <property type="entry name" value="eps_fam"/>
    <property type="match status" value="1"/>
</dbReference>
<comment type="caution">
    <text evidence="10">The sequence shown here is derived from an EMBL/GenBank/DDBJ whole genome shotgun (WGS) entry which is preliminary data.</text>
</comment>
<dbReference type="PANTHER" id="PTHR32309">
    <property type="entry name" value="TYROSINE-PROTEIN KINASE"/>
    <property type="match status" value="1"/>
</dbReference>
<sequence length="474" mass="49405">MTLLDFVRLSRTHLLSLVLLTLLGGAAAFGLTTRLPQVYQADASGYVRVTAAGSSTGEGIAANALSGSKADSYLPLVTSRAVAQRAIEATGVKASPASVASRVTASVAPDSVILKVTATAPSPEEARVLADAVIKATAEEANRIETAGSGRGAASVTIVPIESALPGTKIAPDPRRNTLVGLVGGLFLAYALIFVRRQLDTRVRSAEDVEKETGASVLGVVPVTPELRAARGRGRLDALGASAESFRQIRTNLRFVGVDDPPRSIVVTSANAGEGKSTVSATLARVLGQSGQSVVIVDADLRRPTLAKVFDRENTIGLSHVLTDQVSLVDALQATDQPNVRLITSGRTPPNPSELLGSARMHDLVRELSVDNIVILDAPPLLPVTDAGVLSASCDGALFVFAVGKTHREQARLAARMMGQVGGRVLGVVLNLAPKGRAGAVMYGYGYGGYATYASDTKSRRDYEKASRGRHGTD</sequence>
<dbReference type="InterPro" id="IPR005702">
    <property type="entry name" value="Wzc-like_C"/>
</dbReference>
<dbReference type="InterPro" id="IPR027417">
    <property type="entry name" value="P-loop_NTPase"/>
</dbReference>
<dbReference type="GO" id="GO:0005886">
    <property type="term" value="C:plasma membrane"/>
    <property type="evidence" value="ECO:0007669"/>
    <property type="project" value="UniProtKB-ARBA"/>
</dbReference>
<dbReference type="EC" id="2.7.10.2" evidence="2"/>
<evidence type="ECO:0000256" key="2">
    <source>
        <dbReference type="ARBA" id="ARBA00011903"/>
    </source>
</evidence>
<evidence type="ECO:0000256" key="3">
    <source>
        <dbReference type="ARBA" id="ARBA00022679"/>
    </source>
</evidence>
<keyword evidence="7" id="KW-0829">Tyrosine-protein kinase</keyword>
<evidence type="ECO:0000256" key="1">
    <source>
        <dbReference type="ARBA" id="ARBA00007316"/>
    </source>
</evidence>
<dbReference type="Proteomes" id="UP000233781">
    <property type="component" value="Unassembled WGS sequence"/>
</dbReference>
<accession>A0A2N3YJR1</accession>
<dbReference type="GO" id="GO:0005524">
    <property type="term" value="F:ATP binding"/>
    <property type="evidence" value="ECO:0007669"/>
    <property type="project" value="UniProtKB-KW"/>
</dbReference>
<keyword evidence="11" id="KW-1185">Reference proteome</keyword>
<evidence type="ECO:0000256" key="8">
    <source>
        <dbReference type="ARBA" id="ARBA00051245"/>
    </source>
</evidence>
<evidence type="ECO:0000256" key="9">
    <source>
        <dbReference type="SAM" id="Phobius"/>
    </source>
</evidence>
<evidence type="ECO:0000256" key="4">
    <source>
        <dbReference type="ARBA" id="ARBA00022741"/>
    </source>
</evidence>
<organism evidence="10 11">
    <name type="scientific">Phycicoccus duodecadis</name>
    <dbReference type="NCBI Taxonomy" id="173053"/>
    <lineage>
        <taxon>Bacteria</taxon>
        <taxon>Bacillati</taxon>
        <taxon>Actinomycetota</taxon>
        <taxon>Actinomycetes</taxon>
        <taxon>Micrococcales</taxon>
        <taxon>Intrasporangiaceae</taxon>
        <taxon>Phycicoccus</taxon>
    </lineage>
</organism>
<dbReference type="SUPFAM" id="SSF52540">
    <property type="entry name" value="P-loop containing nucleoside triphosphate hydrolases"/>
    <property type="match status" value="1"/>
</dbReference>
<keyword evidence="6" id="KW-0067">ATP-binding</keyword>
<dbReference type="GO" id="GO:0004715">
    <property type="term" value="F:non-membrane spanning protein tyrosine kinase activity"/>
    <property type="evidence" value="ECO:0007669"/>
    <property type="project" value="UniProtKB-EC"/>
</dbReference>
<keyword evidence="4" id="KW-0547">Nucleotide-binding</keyword>
<evidence type="ECO:0000256" key="7">
    <source>
        <dbReference type="ARBA" id="ARBA00023137"/>
    </source>
</evidence>
<evidence type="ECO:0000256" key="6">
    <source>
        <dbReference type="ARBA" id="ARBA00022840"/>
    </source>
</evidence>
<dbReference type="CDD" id="cd05387">
    <property type="entry name" value="BY-kinase"/>
    <property type="match status" value="1"/>
</dbReference>
<dbReference type="FunFam" id="3.40.50.300:FF:000527">
    <property type="entry name" value="Tyrosine-protein kinase etk"/>
    <property type="match status" value="1"/>
</dbReference>
<keyword evidence="3" id="KW-0808">Transferase</keyword>
<keyword evidence="5" id="KW-0418">Kinase</keyword>
<comment type="catalytic activity">
    <reaction evidence="8">
        <text>L-tyrosyl-[protein] + ATP = O-phospho-L-tyrosyl-[protein] + ADP + H(+)</text>
        <dbReference type="Rhea" id="RHEA:10596"/>
        <dbReference type="Rhea" id="RHEA-COMP:10136"/>
        <dbReference type="Rhea" id="RHEA-COMP:20101"/>
        <dbReference type="ChEBI" id="CHEBI:15378"/>
        <dbReference type="ChEBI" id="CHEBI:30616"/>
        <dbReference type="ChEBI" id="CHEBI:46858"/>
        <dbReference type="ChEBI" id="CHEBI:61978"/>
        <dbReference type="ChEBI" id="CHEBI:456216"/>
        <dbReference type="EC" id="2.7.10.2"/>
    </reaction>
</comment>
<dbReference type="AlphaFoldDB" id="A0A2N3YJR1"/>
<evidence type="ECO:0000313" key="11">
    <source>
        <dbReference type="Proteomes" id="UP000233781"/>
    </source>
</evidence>
<dbReference type="RefSeq" id="WP_101395565.1">
    <property type="nucleotide sequence ID" value="NZ_PJNE01000001.1"/>
</dbReference>
<evidence type="ECO:0000256" key="5">
    <source>
        <dbReference type="ARBA" id="ARBA00022777"/>
    </source>
</evidence>
<dbReference type="Pfam" id="PF10609">
    <property type="entry name" value="ParA"/>
    <property type="match status" value="1"/>
</dbReference>
<keyword evidence="9" id="KW-1133">Transmembrane helix</keyword>
<dbReference type="Gene3D" id="3.40.50.300">
    <property type="entry name" value="P-loop containing nucleotide triphosphate hydrolases"/>
    <property type="match status" value="1"/>
</dbReference>
<proteinExistence type="inferred from homology"/>
<feature type="transmembrane region" description="Helical" evidence="9">
    <location>
        <begin position="178"/>
        <end position="195"/>
    </location>
</feature>
<name>A0A2N3YJR1_9MICO</name>
<gene>
    <name evidence="10" type="ORF">ATL31_1925</name>
</gene>
<dbReference type="PANTHER" id="PTHR32309:SF13">
    <property type="entry name" value="FERRIC ENTEROBACTIN TRANSPORT PROTEIN FEPE"/>
    <property type="match status" value="1"/>
</dbReference>
<dbReference type="InterPro" id="IPR050445">
    <property type="entry name" value="Bact_polysacc_biosynth/exp"/>
</dbReference>
<dbReference type="GO" id="GO:0042802">
    <property type="term" value="F:identical protein binding"/>
    <property type="evidence" value="ECO:0007669"/>
    <property type="project" value="UniProtKB-ARBA"/>
</dbReference>
<dbReference type="InterPro" id="IPR033756">
    <property type="entry name" value="YlxH/NBP35"/>
</dbReference>
<evidence type="ECO:0000313" key="10">
    <source>
        <dbReference type="EMBL" id="PKW27090.1"/>
    </source>
</evidence>
<protein>
    <recommendedName>
        <fullName evidence="2">non-specific protein-tyrosine kinase</fullName>
        <ecNumber evidence="2">2.7.10.2</ecNumber>
    </recommendedName>
</protein>
<keyword evidence="9" id="KW-0472">Membrane</keyword>
<comment type="similarity">
    <text evidence="1">Belongs to the CpsD/CapB family.</text>
</comment>
<keyword evidence="9" id="KW-0812">Transmembrane</keyword>
<dbReference type="EMBL" id="PJNE01000001">
    <property type="protein sequence ID" value="PKW27090.1"/>
    <property type="molecule type" value="Genomic_DNA"/>
</dbReference>
<reference evidence="10 11" key="1">
    <citation type="submission" date="2017-12" db="EMBL/GenBank/DDBJ databases">
        <title>Sequencing the genomes of 1000 Actinobacteria strains.</title>
        <authorList>
            <person name="Klenk H.-P."/>
        </authorList>
    </citation>
    <scope>NUCLEOTIDE SEQUENCE [LARGE SCALE GENOMIC DNA]</scope>
    <source>
        <strain evidence="10 11">DSM 12806</strain>
    </source>
</reference>
<dbReference type="OrthoDB" id="9812433at2"/>